<proteinExistence type="predicted"/>
<gene>
    <name evidence="1" type="ORF">GALL_425800</name>
</gene>
<name>A0A1J5QE16_9ZZZZ</name>
<accession>A0A1J5QE16</accession>
<comment type="caution">
    <text evidence="1">The sequence shown here is derived from an EMBL/GenBank/DDBJ whole genome shotgun (WGS) entry which is preliminary data.</text>
</comment>
<organism evidence="1">
    <name type="scientific">mine drainage metagenome</name>
    <dbReference type="NCBI Taxonomy" id="410659"/>
    <lineage>
        <taxon>unclassified sequences</taxon>
        <taxon>metagenomes</taxon>
        <taxon>ecological metagenomes</taxon>
    </lineage>
</organism>
<protein>
    <submittedName>
        <fullName evidence="1">Uncharacterized protein</fullName>
    </submittedName>
</protein>
<dbReference type="AlphaFoldDB" id="A0A1J5QE16"/>
<reference evidence="1" key="1">
    <citation type="submission" date="2016-10" db="EMBL/GenBank/DDBJ databases">
        <title>Sequence of Gallionella enrichment culture.</title>
        <authorList>
            <person name="Poehlein A."/>
            <person name="Muehling M."/>
            <person name="Daniel R."/>
        </authorList>
    </citation>
    <scope>NUCLEOTIDE SEQUENCE</scope>
</reference>
<sequence>MPFCSMGFTVVGKPAATVMTSSPGFSARVPSLCEVSAVKANRFADEPEVVVNA</sequence>
<evidence type="ECO:0000313" key="1">
    <source>
        <dbReference type="EMBL" id="OIQ75747.1"/>
    </source>
</evidence>
<dbReference type="EMBL" id="MLJW01002069">
    <property type="protein sequence ID" value="OIQ75747.1"/>
    <property type="molecule type" value="Genomic_DNA"/>
</dbReference>